<reference evidence="2 3" key="1">
    <citation type="journal article" date="2017" name="Gigascience">
        <title>Genome sequence of the small brown planthopper, Laodelphax striatellus.</title>
        <authorList>
            <person name="Zhu J."/>
            <person name="Jiang F."/>
            <person name="Wang X."/>
            <person name="Yang P."/>
            <person name="Bao Y."/>
            <person name="Zhao W."/>
            <person name="Wang W."/>
            <person name="Lu H."/>
            <person name="Wang Q."/>
            <person name="Cui N."/>
            <person name="Li J."/>
            <person name="Chen X."/>
            <person name="Luo L."/>
            <person name="Yu J."/>
            <person name="Kang L."/>
            <person name="Cui F."/>
        </authorList>
    </citation>
    <scope>NUCLEOTIDE SEQUENCE [LARGE SCALE GENOMIC DNA]</scope>
    <source>
        <strain evidence="2">Lst14</strain>
    </source>
</reference>
<sequence>MVSPASHARLFPPPLLFSWPPCLLVGLLGSFVGDLIAPPHSAYRLRPLHSALAHPLLHLAKHHCHRTYFGQLTYYQATTTARLYTQDSISYMEFGESDTVVENTMATHNSPANTEESTTMMRDRDQGSVCSVNFQPLQQLSSTLVDNRTTNNAEHITSCQTNHSR</sequence>
<keyword evidence="1" id="KW-0812">Transmembrane</keyword>
<protein>
    <submittedName>
        <fullName evidence="2">Uncharacterized protein</fullName>
    </submittedName>
</protein>
<dbReference type="AlphaFoldDB" id="A0A482X5B9"/>
<dbReference type="Proteomes" id="UP000291343">
    <property type="component" value="Unassembled WGS sequence"/>
</dbReference>
<keyword evidence="1" id="KW-0472">Membrane</keyword>
<keyword evidence="1" id="KW-1133">Transmembrane helix</keyword>
<accession>A0A482X5B9</accession>
<dbReference type="EMBL" id="QKKF02017432">
    <property type="protein sequence ID" value="RZF40933.1"/>
    <property type="molecule type" value="Genomic_DNA"/>
</dbReference>
<dbReference type="InParanoid" id="A0A482X5B9"/>
<evidence type="ECO:0000313" key="3">
    <source>
        <dbReference type="Proteomes" id="UP000291343"/>
    </source>
</evidence>
<organism evidence="2 3">
    <name type="scientific">Laodelphax striatellus</name>
    <name type="common">Small brown planthopper</name>
    <name type="synonym">Delphax striatella</name>
    <dbReference type="NCBI Taxonomy" id="195883"/>
    <lineage>
        <taxon>Eukaryota</taxon>
        <taxon>Metazoa</taxon>
        <taxon>Ecdysozoa</taxon>
        <taxon>Arthropoda</taxon>
        <taxon>Hexapoda</taxon>
        <taxon>Insecta</taxon>
        <taxon>Pterygota</taxon>
        <taxon>Neoptera</taxon>
        <taxon>Paraneoptera</taxon>
        <taxon>Hemiptera</taxon>
        <taxon>Auchenorrhyncha</taxon>
        <taxon>Fulgoroidea</taxon>
        <taxon>Delphacidae</taxon>
        <taxon>Criomorphinae</taxon>
        <taxon>Laodelphax</taxon>
    </lineage>
</organism>
<evidence type="ECO:0000256" key="1">
    <source>
        <dbReference type="SAM" id="Phobius"/>
    </source>
</evidence>
<proteinExistence type="predicted"/>
<comment type="caution">
    <text evidence="2">The sequence shown here is derived from an EMBL/GenBank/DDBJ whole genome shotgun (WGS) entry which is preliminary data.</text>
</comment>
<keyword evidence="3" id="KW-1185">Reference proteome</keyword>
<name>A0A482X5B9_LAOST</name>
<feature type="transmembrane region" description="Helical" evidence="1">
    <location>
        <begin position="16"/>
        <end position="37"/>
    </location>
</feature>
<gene>
    <name evidence="2" type="ORF">LSTR_LSTR014035</name>
</gene>
<evidence type="ECO:0000313" key="2">
    <source>
        <dbReference type="EMBL" id="RZF40933.1"/>
    </source>
</evidence>